<evidence type="ECO:0000313" key="1">
    <source>
        <dbReference type="EMBL" id="KAG6945480.1"/>
    </source>
</evidence>
<dbReference type="Proteomes" id="UP000688947">
    <property type="component" value="Unassembled WGS sequence"/>
</dbReference>
<protein>
    <submittedName>
        <fullName evidence="1">Uncharacterized protein</fullName>
    </submittedName>
</protein>
<name>A0A8T1TRR8_9STRA</name>
<feature type="non-terminal residue" evidence="1">
    <location>
        <position position="1"/>
    </location>
</feature>
<organism evidence="1 2">
    <name type="scientific">Phytophthora cactorum</name>
    <dbReference type="NCBI Taxonomy" id="29920"/>
    <lineage>
        <taxon>Eukaryota</taxon>
        <taxon>Sar</taxon>
        <taxon>Stramenopiles</taxon>
        <taxon>Oomycota</taxon>
        <taxon>Peronosporomycetes</taxon>
        <taxon>Peronosporales</taxon>
        <taxon>Peronosporaceae</taxon>
        <taxon>Phytophthora</taxon>
    </lineage>
</organism>
<dbReference type="OrthoDB" id="123788at2759"/>
<dbReference type="EMBL" id="JAENGZ010001959">
    <property type="protein sequence ID" value="KAG6945480.1"/>
    <property type="molecule type" value="Genomic_DNA"/>
</dbReference>
<reference evidence="1" key="1">
    <citation type="submission" date="2021-01" db="EMBL/GenBank/DDBJ databases">
        <title>Phytophthora aleatoria, a newly-described species from Pinus radiata is distinct from Phytophthora cactorum isolates based on comparative genomics.</title>
        <authorList>
            <person name="Mcdougal R."/>
            <person name="Panda P."/>
            <person name="Williams N."/>
            <person name="Studholme D.J."/>
        </authorList>
    </citation>
    <scope>NUCLEOTIDE SEQUENCE</scope>
    <source>
        <strain evidence="1">NZFS 3830</strain>
    </source>
</reference>
<dbReference type="AlphaFoldDB" id="A0A8T1TRR8"/>
<gene>
    <name evidence="1" type="ORF">JG687_00017293</name>
</gene>
<evidence type="ECO:0000313" key="2">
    <source>
        <dbReference type="Proteomes" id="UP000688947"/>
    </source>
</evidence>
<accession>A0A8T1TRR8</accession>
<proteinExistence type="predicted"/>
<sequence length="148" mass="17092">ANPALAVTVCWTRSNNVFLASFFGGHAHLYRILFVLRGETDIDSRPNKALEIRSHRPEWASYQYKSEWEKVVRYGFIPEWKTNFAREVSPPLNHSSTSTAMKSILRSIRKGQDKNQYLVLDLDLLDILIAVHLEQHGRGLQLWLKMLG</sequence>
<comment type="caution">
    <text evidence="1">The sequence shown here is derived from an EMBL/GenBank/DDBJ whole genome shotgun (WGS) entry which is preliminary data.</text>
</comment>